<dbReference type="OrthoDB" id="9785420at2"/>
<dbReference type="RefSeq" id="WP_115449960.1">
    <property type="nucleotide sequence ID" value="NZ_QNQT01000001.1"/>
</dbReference>
<evidence type="ECO:0000256" key="1">
    <source>
        <dbReference type="PIRSR" id="PIRSR015853-1"/>
    </source>
</evidence>
<keyword evidence="4" id="KW-1185">Reference proteome</keyword>
<dbReference type="AlphaFoldDB" id="A0A3D8GV04"/>
<dbReference type="Gene3D" id="3.40.50.10780">
    <property type="entry name" value="Dipeptide transport protein"/>
    <property type="match status" value="1"/>
</dbReference>
<dbReference type="InterPro" id="IPR036177">
    <property type="entry name" value="Peptidase_M55_sf"/>
</dbReference>
<name>A0A3D8GV04_9BACI</name>
<feature type="binding site" evidence="2">
    <location>
        <position position="59"/>
    </location>
    <ligand>
        <name>Zn(2+)</name>
        <dbReference type="ChEBI" id="CHEBI:29105"/>
        <label>2</label>
    </ligand>
</feature>
<evidence type="ECO:0000256" key="2">
    <source>
        <dbReference type="PIRSR" id="PIRSR015853-2"/>
    </source>
</evidence>
<comment type="caution">
    <text evidence="3">The sequence shown here is derived from an EMBL/GenBank/DDBJ whole genome shotgun (WGS) entry which is preliminary data.</text>
</comment>
<protein>
    <submittedName>
        <fullName evidence="3">Peptidase M55</fullName>
    </submittedName>
</protein>
<feature type="binding site" evidence="2">
    <location>
        <position position="103"/>
    </location>
    <ligand>
        <name>Zn(2+)</name>
        <dbReference type="ChEBI" id="CHEBI:29105"/>
        <label>2</label>
    </ligand>
</feature>
<accession>A0A3D8GV04</accession>
<dbReference type="EMBL" id="QNQT01000001">
    <property type="protein sequence ID" value="RDU38049.1"/>
    <property type="molecule type" value="Genomic_DNA"/>
</dbReference>
<feature type="binding site" evidence="2">
    <location>
        <position position="8"/>
    </location>
    <ligand>
        <name>Zn(2+)</name>
        <dbReference type="ChEBI" id="CHEBI:29105"/>
        <label>1</label>
    </ligand>
</feature>
<feature type="binding site" evidence="2">
    <location>
        <position position="135"/>
    </location>
    <ligand>
        <name>Zn(2+)</name>
        <dbReference type="ChEBI" id="CHEBI:29105"/>
        <label>2</label>
    </ligand>
</feature>
<organism evidence="3 4">
    <name type="scientific">Neobacillus piezotolerans</name>
    <dbReference type="NCBI Taxonomy" id="2259171"/>
    <lineage>
        <taxon>Bacteria</taxon>
        <taxon>Bacillati</taxon>
        <taxon>Bacillota</taxon>
        <taxon>Bacilli</taxon>
        <taxon>Bacillales</taxon>
        <taxon>Bacillaceae</taxon>
        <taxon>Neobacillus</taxon>
    </lineage>
</organism>
<feature type="active site" description="Nucleophile" evidence="1">
    <location>
        <position position="116"/>
    </location>
</feature>
<keyword evidence="2" id="KW-0862">Zinc</keyword>
<dbReference type="Gene3D" id="3.30.1360.130">
    <property type="entry name" value="Dipeptide transport protein"/>
    <property type="match status" value="1"/>
</dbReference>
<dbReference type="InterPro" id="IPR027476">
    <property type="entry name" value="DppA_N"/>
</dbReference>
<feature type="binding site" evidence="2">
    <location>
        <position position="10"/>
    </location>
    <ligand>
        <name>Zn(2+)</name>
        <dbReference type="ChEBI" id="CHEBI:29105"/>
        <label>1</label>
    </ligand>
</feature>
<dbReference type="GO" id="GO:0046872">
    <property type="term" value="F:metal ion binding"/>
    <property type="evidence" value="ECO:0007669"/>
    <property type="project" value="UniProtKB-KW"/>
</dbReference>
<dbReference type="CDD" id="cd08663">
    <property type="entry name" value="DAP_dppA_1"/>
    <property type="match status" value="1"/>
</dbReference>
<dbReference type="Proteomes" id="UP000257144">
    <property type="component" value="Unassembled WGS sequence"/>
</dbReference>
<sequence length="283" mass="30414">MKIFISADMEGISGVATNQQLKTPSEYQRFRKLMTADVNAAIEGAFNGGATEVVVADGHGNMSNIIIEELDPRARLVSGNNRVMCQLEGLDESFEGIMFVGHHGREGGSDVTVISHTLAGICVEEMKINGKVVGETEMNSYVAGAMGVPPLFISGDDAYVKEVQETLPEVEGAVTKRAVDRFAAELLHPEVARKEIREKAEAAVKKAKQAKPLVIGEGPVTFDLKFKGPQQAKMTTTLPTVELTGPKSIRFTCDNMVTAYKHMWGCVIIAMTATNGVLGSVNA</sequence>
<proteinExistence type="predicted"/>
<dbReference type="Pfam" id="PF04951">
    <property type="entry name" value="Peptidase_M55"/>
    <property type="match status" value="1"/>
</dbReference>
<dbReference type="PIRSF" id="PIRSF015853">
    <property type="entry name" value="Pep_DppA"/>
    <property type="match status" value="1"/>
</dbReference>
<feature type="binding site" evidence="2">
    <location>
        <position position="8"/>
    </location>
    <ligand>
        <name>Zn(2+)</name>
        <dbReference type="ChEBI" id="CHEBI:29105"/>
        <label>2</label>
    </ligand>
</feature>
<keyword evidence="2" id="KW-0479">Metal-binding</keyword>
<evidence type="ECO:0000313" key="3">
    <source>
        <dbReference type="EMBL" id="RDU38049.1"/>
    </source>
</evidence>
<gene>
    <name evidence="3" type="ORF">DRW41_00280</name>
</gene>
<reference evidence="3 4" key="1">
    <citation type="submission" date="2018-07" db="EMBL/GenBank/DDBJ databases">
        <title>Bacillus sp. YLB-04 draft genome sequence.</title>
        <authorList>
            <person name="Yu L."/>
            <person name="Tang X."/>
        </authorList>
    </citation>
    <scope>NUCLEOTIDE SEQUENCE [LARGE SCALE GENOMIC DNA]</scope>
    <source>
        <strain evidence="3 4">YLB-04</strain>
    </source>
</reference>
<dbReference type="SUPFAM" id="SSF63992">
    <property type="entry name" value="Dipeptide transport protein"/>
    <property type="match status" value="1"/>
</dbReference>
<evidence type="ECO:0000313" key="4">
    <source>
        <dbReference type="Proteomes" id="UP000257144"/>
    </source>
</evidence>
<dbReference type="InterPro" id="IPR007035">
    <property type="entry name" value="Peptidase_M55"/>
</dbReference>